<dbReference type="Proteomes" id="UP001195483">
    <property type="component" value="Unassembled WGS sequence"/>
</dbReference>
<evidence type="ECO:0000256" key="9">
    <source>
        <dbReference type="ARBA" id="ARBA00016212"/>
    </source>
</evidence>
<dbReference type="Pfam" id="PF07885">
    <property type="entry name" value="Ion_trans_2"/>
    <property type="match status" value="2"/>
</dbReference>
<feature type="transmembrane region" description="Helical" evidence="40">
    <location>
        <begin position="168"/>
        <end position="194"/>
    </location>
</feature>
<evidence type="ECO:0000256" key="4">
    <source>
        <dbReference type="ARBA" id="ARBA00004279"/>
    </source>
</evidence>
<keyword evidence="24" id="KW-0325">Glycoprotein</keyword>
<comment type="catalytic activity">
    <reaction evidence="31">
        <text>Na(+)(in) = Na(+)(out)</text>
        <dbReference type="Rhea" id="RHEA:34963"/>
        <dbReference type="ChEBI" id="CHEBI:29101"/>
    </reaction>
</comment>
<comment type="catalytic activity">
    <reaction evidence="34">
        <text>Rb(+)(in) = Rb(+)(out)</text>
        <dbReference type="Rhea" id="RHEA:78547"/>
        <dbReference type="ChEBI" id="CHEBI:49847"/>
    </reaction>
</comment>
<dbReference type="EMBL" id="JAEAOA010001660">
    <property type="protein sequence ID" value="KAK3604596.1"/>
    <property type="molecule type" value="Genomic_DNA"/>
</dbReference>
<keyword evidence="27" id="KW-0968">Cytoplasmic vesicle</keyword>
<evidence type="ECO:0000256" key="32">
    <source>
        <dbReference type="ARBA" id="ARBA00036683"/>
    </source>
</evidence>
<dbReference type="GO" id="GO:0030425">
    <property type="term" value="C:dendrite"/>
    <property type="evidence" value="ECO:0007669"/>
    <property type="project" value="UniProtKB-SubCell"/>
</dbReference>
<evidence type="ECO:0000256" key="34">
    <source>
        <dbReference type="ARBA" id="ARBA00044657"/>
    </source>
</evidence>
<gene>
    <name evidence="42" type="ORF">CHS0354_027450</name>
</gene>
<organism evidence="42 43">
    <name type="scientific">Potamilus streckersoni</name>
    <dbReference type="NCBI Taxonomy" id="2493646"/>
    <lineage>
        <taxon>Eukaryota</taxon>
        <taxon>Metazoa</taxon>
        <taxon>Spiralia</taxon>
        <taxon>Lophotrochozoa</taxon>
        <taxon>Mollusca</taxon>
        <taxon>Bivalvia</taxon>
        <taxon>Autobranchia</taxon>
        <taxon>Heteroconchia</taxon>
        <taxon>Palaeoheterodonta</taxon>
        <taxon>Unionida</taxon>
        <taxon>Unionoidea</taxon>
        <taxon>Unionidae</taxon>
        <taxon>Ambleminae</taxon>
        <taxon>Lampsilini</taxon>
        <taxon>Potamilus</taxon>
    </lineage>
</organism>
<feature type="domain" description="Potassium channel" evidence="41">
    <location>
        <begin position="182"/>
        <end position="259"/>
    </location>
</feature>
<evidence type="ECO:0000256" key="8">
    <source>
        <dbReference type="ARBA" id="ARBA00006666"/>
    </source>
</evidence>
<evidence type="ECO:0000259" key="41">
    <source>
        <dbReference type="Pfam" id="PF07885"/>
    </source>
</evidence>
<reference evidence="42" key="2">
    <citation type="journal article" date="2021" name="Genome Biol. Evol.">
        <title>Developing a high-quality reference genome for a parasitic bivalve with doubly uniparental inheritance (Bivalvia: Unionida).</title>
        <authorList>
            <person name="Smith C.H."/>
        </authorList>
    </citation>
    <scope>NUCLEOTIDE SEQUENCE</scope>
    <source>
        <strain evidence="42">CHS0354</strain>
        <tissue evidence="42">Mantle</tissue>
    </source>
</reference>
<evidence type="ECO:0000256" key="26">
    <source>
        <dbReference type="ARBA" id="ARBA00023303"/>
    </source>
</evidence>
<comment type="catalytic activity">
    <reaction evidence="28">
        <text>chloride(in) = chloride(out)</text>
        <dbReference type="Rhea" id="RHEA:29823"/>
        <dbReference type="ChEBI" id="CHEBI:17996"/>
    </reaction>
</comment>
<dbReference type="PIRSF" id="PIRSF038061">
    <property type="entry name" value="K_channel_subfamily_K_type"/>
    <property type="match status" value="1"/>
</dbReference>
<evidence type="ECO:0000256" key="37">
    <source>
        <dbReference type="PIRNR" id="PIRNR038061"/>
    </source>
</evidence>
<evidence type="ECO:0000256" key="35">
    <source>
        <dbReference type="ARBA" id="ARBA00044691"/>
    </source>
</evidence>
<dbReference type="InterPro" id="IPR003092">
    <property type="entry name" value="2pore_dom_K_chnl_TASK"/>
</dbReference>
<evidence type="ECO:0000256" key="23">
    <source>
        <dbReference type="ARBA" id="ARBA00023157"/>
    </source>
</evidence>
<reference evidence="42" key="1">
    <citation type="journal article" date="2021" name="Genome Biol. Evol.">
        <title>A High-Quality Reference Genome for a Parasitic Bivalve with Doubly Uniparental Inheritance (Bivalvia: Unionida).</title>
        <authorList>
            <person name="Smith C.H."/>
        </authorList>
    </citation>
    <scope>NUCLEOTIDE SEQUENCE</scope>
    <source>
        <strain evidence="42">CHS0354</strain>
    </source>
</reference>
<dbReference type="GO" id="GO:0030322">
    <property type="term" value="P:stabilization of membrane potential"/>
    <property type="evidence" value="ECO:0007669"/>
    <property type="project" value="TreeGrafter"/>
</dbReference>
<evidence type="ECO:0000256" key="1">
    <source>
        <dbReference type="ARBA" id="ARBA00000309"/>
    </source>
</evidence>
<evidence type="ECO:0000256" key="7">
    <source>
        <dbReference type="ARBA" id="ARBA00004651"/>
    </source>
</evidence>
<comment type="subunit">
    <text evidence="36">Homodimer; disulfide-linked. Heterodimer with KCNK2; disulfide-linked. In astrocytes, forms mostly heterodimeric potassium channels with KCNK2, with only a minor proportion of functional channels containing homodimeric KCNK1. Interacts with KCNK3 and KCNK9, forming functional heterodimeric channels. Interacts with GNG4. Identified in a complex with PSD and ARF6; interacts only with PSD that is bound to ARF6. Interacts with UBE2I.</text>
</comment>
<dbReference type="GO" id="GO:0043204">
    <property type="term" value="C:perikaryon"/>
    <property type="evidence" value="ECO:0007669"/>
    <property type="project" value="UniProtKB-SubCell"/>
</dbReference>
<evidence type="ECO:0000256" key="36">
    <source>
        <dbReference type="ARBA" id="ARBA00046361"/>
    </source>
</evidence>
<evidence type="ECO:0000256" key="31">
    <source>
        <dbReference type="ARBA" id="ARBA00036239"/>
    </source>
</evidence>
<dbReference type="InterPro" id="IPR001779">
    <property type="entry name" value="2pore_dom_K_chnl_TWIK1"/>
</dbReference>
<evidence type="ECO:0000256" key="17">
    <source>
        <dbReference type="ARBA" id="ARBA00022843"/>
    </source>
</evidence>
<evidence type="ECO:0000256" key="10">
    <source>
        <dbReference type="ARBA" id="ARBA00022448"/>
    </source>
</evidence>
<comment type="catalytic activity">
    <reaction evidence="30">
        <text>K(+)(in) = K(+)(out)</text>
        <dbReference type="Rhea" id="RHEA:29463"/>
        <dbReference type="ChEBI" id="CHEBI:29103"/>
    </reaction>
</comment>
<feature type="glycosylation site" description="N-linked (GlcNAc...) asparagine" evidence="38">
    <location>
        <position position="84"/>
    </location>
</feature>
<keyword evidence="18 37" id="KW-0630">Potassium</keyword>
<evidence type="ECO:0000256" key="11">
    <source>
        <dbReference type="ARBA" id="ARBA00022475"/>
    </source>
</evidence>
<keyword evidence="10 37" id="KW-0813">Transport</keyword>
<keyword evidence="17" id="KW-0832">Ubl conjugation</keyword>
<feature type="transmembrane region" description="Helical" evidence="40">
    <location>
        <begin position="235"/>
        <end position="259"/>
    </location>
</feature>
<accession>A0AAE0T6D8</accession>
<comment type="catalytic activity">
    <reaction evidence="32">
        <text>L-glutamate(out) = L-glutamate(in)</text>
        <dbReference type="Rhea" id="RHEA:66336"/>
        <dbReference type="ChEBI" id="CHEBI:29985"/>
    </reaction>
</comment>
<dbReference type="GO" id="GO:0016324">
    <property type="term" value="C:apical plasma membrane"/>
    <property type="evidence" value="ECO:0007669"/>
    <property type="project" value="UniProtKB-SubCell"/>
</dbReference>
<evidence type="ECO:0000313" key="42">
    <source>
        <dbReference type="EMBL" id="KAK3604596.1"/>
    </source>
</evidence>
<evidence type="ECO:0000256" key="6">
    <source>
        <dbReference type="ARBA" id="ARBA00004541"/>
    </source>
</evidence>
<evidence type="ECO:0000256" key="18">
    <source>
        <dbReference type="ARBA" id="ARBA00022958"/>
    </source>
</evidence>
<evidence type="ECO:0000256" key="5">
    <source>
        <dbReference type="ARBA" id="ARBA00004484"/>
    </source>
</evidence>
<evidence type="ECO:0000256" key="12">
    <source>
        <dbReference type="ARBA" id="ARBA00022499"/>
    </source>
</evidence>
<dbReference type="InterPro" id="IPR013099">
    <property type="entry name" value="K_chnl_dom"/>
</dbReference>
<evidence type="ECO:0000256" key="21">
    <source>
        <dbReference type="ARBA" id="ARBA00023065"/>
    </source>
</evidence>
<feature type="transmembrane region" description="Helical" evidence="40">
    <location>
        <begin position="206"/>
        <end position="223"/>
    </location>
</feature>
<keyword evidence="26 39" id="KW-0407">Ion channel</keyword>
<keyword evidence="19 40" id="KW-1133">Transmembrane helix</keyword>
<keyword evidence="16 37" id="KW-0631">Potassium channel</keyword>
<dbReference type="PANTHER" id="PTHR11003:SF249">
    <property type="entry name" value="TWO PORE POTASSIUM CHANNEL PROTEIN SUP-9"/>
    <property type="match status" value="1"/>
</dbReference>
<keyword evidence="12" id="KW-1017">Isopeptide bond</keyword>
<dbReference type="SUPFAM" id="SSF81324">
    <property type="entry name" value="Voltage-gated potassium channels"/>
    <property type="match status" value="2"/>
</dbReference>
<evidence type="ECO:0000256" key="20">
    <source>
        <dbReference type="ARBA" id="ARBA00023018"/>
    </source>
</evidence>
<dbReference type="PRINTS" id="PR01096">
    <property type="entry name" value="TWIK1CHANNEL"/>
</dbReference>
<evidence type="ECO:0000256" key="40">
    <source>
        <dbReference type="SAM" id="Phobius"/>
    </source>
</evidence>
<dbReference type="PRINTS" id="PR01586">
    <property type="entry name" value="TWIKCHANNEL"/>
</dbReference>
<evidence type="ECO:0000256" key="29">
    <source>
        <dbReference type="ARBA" id="ARBA00034109"/>
    </source>
</evidence>
<keyword evidence="20" id="KW-0770">Synapse</keyword>
<evidence type="ECO:0000313" key="43">
    <source>
        <dbReference type="Proteomes" id="UP001195483"/>
    </source>
</evidence>
<dbReference type="PRINTS" id="PR01333">
    <property type="entry name" value="2POREKCHANEL"/>
</dbReference>
<comment type="catalytic activity">
    <reaction evidence="33">
        <text>Li(+)(in) = Li(+)(out)</text>
        <dbReference type="Rhea" id="RHEA:78551"/>
        <dbReference type="ChEBI" id="CHEBI:49713"/>
    </reaction>
</comment>
<evidence type="ECO:0000256" key="28">
    <source>
        <dbReference type="ARBA" id="ARBA00024167"/>
    </source>
</evidence>
<evidence type="ECO:0000256" key="38">
    <source>
        <dbReference type="PIRSR" id="PIRSR038061-1"/>
    </source>
</evidence>
<keyword evidence="11" id="KW-1003">Cell membrane</keyword>
<keyword evidence="23" id="KW-1015">Disulfide bond</keyword>
<protein>
    <recommendedName>
        <fullName evidence="9">Potassium channel subfamily K member 1</fullName>
    </recommendedName>
</protein>
<dbReference type="AlphaFoldDB" id="A0AAE0T6D8"/>
<dbReference type="GO" id="GO:0097060">
    <property type="term" value="C:synaptic membrane"/>
    <property type="evidence" value="ECO:0007669"/>
    <property type="project" value="UniProtKB-SubCell"/>
</dbReference>
<keyword evidence="43" id="KW-1185">Reference proteome</keyword>
<evidence type="ECO:0000256" key="13">
    <source>
        <dbReference type="ARBA" id="ARBA00022538"/>
    </source>
</evidence>
<name>A0AAE0T6D8_9BIVA</name>
<dbReference type="GO" id="GO:0015271">
    <property type="term" value="F:outward rectifier potassium channel activity"/>
    <property type="evidence" value="ECO:0007669"/>
    <property type="project" value="TreeGrafter"/>
</dbReference>
<feature type="domain" description="Potassium channel" evidence="41">
    <location>
        <begin position="89"/>
        <end position="146"/>
    </location>
</feature>
<feature type="transmembrane region" description="Helical" evidence="40">
    <location>
        <begin position="94"/>
        <end position="113"/>
    </location>
</feature>
<keyword evidence="22 37" id="KW-0472">Membrane</keyword>
<dbReference type="InterPro" id="IPR005408">
    <property type="entry name" value="2pore_dom_K_chnl_TWIK"/>
</dbReference>
<reference evidence="42" key="3">
    <citation type="submission" date="2023-05" db="EMBL/GenBank/DDBJ databases">
        <authorList>
            <person name="Smith C.H."/>
        </authorList>
    </citation>
    <scope>NUCLEOTIDE SEQUENCE</scope>
    <source>
        <strain evidence="42">CHS0354</strain>
        <tissue evidence="42">Mantle</tissue>
    </source>
</reference>
<evidence type="ECO:0000256" key="24">
    <source>
        <dbReference type="ARBA" id="ARBA00023180"/>
    </source>
</evidence>
<dbReference type="PANTHER" id="PTHR11003">
    <property type="entry name" value="POTASSIUM CHANNEL, SUBFAMILY K"/>
    <property type="match status" value="1"/>
</dbReference>
<evidence type="ECO:0000256" key="30">
    <source>
        <dbReference type="ARBA" id="ARBA00034430"/>
    </source>
</evidence>
<sequence length="330" mass="37678">MTICMRKSNVRLLVLVTFYLLYLVMGALIFSAIEGPQERILVKELQDKRSLFLKQHECLTDEELEKFIAAIVQATNRGISAVRNVTISEPNWSFGQSMFFAGTVILTIGYGRVSPLSEAGKAFCIVYAMIGIPLTLILFSAVVERLMIPTTMFLKFMFRKLGHLYKVFHIQLLHLFIIITLILLFIYLIPAAIFYALEPNWSYFDAFYYCFVSLTTIGLGDYIPGDSPDQQQRPVYKVATTLYLIIGLLMMMLLLAVVYEIPELNIGFHFFMRSDHDEERAHLQPSTHESGLKYSKQIDEDTPATSEYQGVPGFQRTATYQQEAESAEIH</sequence>
<keyword evidence="25" id="KW-0966">Cell projection</keyword>
<feature type="transmembrane region" description="Helical" evidence="40">
    <location>
        <begin position="12"/>
        <end position="33"/>
    </location>
</feature>
<dbReference type="GO" id="GO:0022841">
    <property type="term" value="F:potassium ion leak channel activity"/>
    <property type="evidence" value="ECO:0007669"/>
    <property type="project" value="TreeGrafter"/>
</dbReference>
<evidence type="ECO:0000256" key="22">
    <source>
        <dbReference type="ARBA" id="ARBA00023136"/>
    </source>
</evidence>
<evidence type="ECO:0000256" key="15">
    <source>
        <dbReference type="ARBA" id="ARBA00022753"/>
    </source>
</evidence>
<comment type="catalytic activity">
    <reaction evidence="35">
        <text>Cs(+)(in) = Cs(+)(out)</text>
        <dbReference type="Rhea" id="RHEA:78555"/>
        <dbReference type="ChEBI" id="CHEBI:49547"/>
    </reaction>
</comment>
<keyword evidence="21 37" id="KW-0406">Ion transport</keyword>
<comment type="caution">
    <text evidence="42">The sequence shown here is derived from an EMBL/GenBank/DDBJ whole genome shotgun (WGS) entry which is preliminary data.</text>
</comment>
<evidence type="ECO:0000256" key="33">
    <source>
        <dbReference type="ARBA" id="ARBA00044635"/>
    </source>
</evidence>
<evidence type="ECO:0000256" key="3">
    <source>
        <dbReference type="ARBA" id="ARBA00004221"/>
    </source>
</evidence>
<proteinExistence type="inferred from homology"/>
<evidence type="ECO:0000256" key="39">
    <source>
        <dbReference type="RuleBase" id="RU003857"/>
    </source>
</evidence>
<evidence type="ECO:0000256" key="19">
    <source>
        <dbReference type="ARBA" id="ARBA00022989"/>
    </source>
</evidence>
<comment type="similarity">
    <text evidence="8 39">Belongs to the two pore domain potassium channel (TC 1.A.1.8) family.</text>
</comment>
<comment type="subcellular location">
    <subcellularLocation>
        <location evidence="3">Apical cell membrane</location>
    </subcellularLocation>
    <subcellularLocation>
        <location evidence="7">Cell membrane</location>
        <topology evidence="7">Multi-pass membrane protein</topology>
    </subcellularLocation>
    <subcellularLocation>
        <location evidence="4">Cell projection</location>
        <location evidence="4">Dendrite</location>
    </subcellularLocation>
    <subcellularLocation>
        <location evidence="6">Cytoplasmic vesicle</location>
    </subcellularLocation>
    <subcellularLocation>
        <location evidence="5">Perikaryon</location>
    </subcellularLocation>
    <subcellularLocation>
        <location evidence="2">Recycling endosome</location>
    </subcellularLocation>
    <subcellularLocation>
        <location evidence="29">Synaptic cell membrane</location>
    </subcellularLocation>
</comment>
<dbReference type="Gene3D" id="1.10.287.70">
    <property type="match status" value="1"/>
</dbReference>
<evidence type="ECO:0000256" key="2">
    <source>
        <dbReference type="ARBA" id="ARBA00004172"/>
    </source>
</evidence>
<dbReference type="InterPro" id="IPR003280">
    <property type="entry name" value="2pore_dom_K_chnl"/>
</dbReference>
<keyword evidence="15" id="KW-0967">Endosome</keyword>
<evidence type="ECO:0000256" key="14">
    <source>
        <dbReference type="ARBA" id="ARBA00022692"/>
    </source>
</evidence>
<keyword evidence="14 39" id="KW-0812">Transmembrane</keyword>
<evidence type="ECO:0000256" key="25">
    <source>
        <dbReference type="ARBA" id="ARBA00023273"/>
    </source>
</evidence>
<feature type="transmembrane region" description="Helical" evidence="40">
    <location>
        <begin position="125"/>
        <end position="148"/>
    </location>
</feature>
<comment type="catalytic activity">
    <reaction evidence="1">
        <text>NH4(+)(in) = NH4(+)(out)</text>
        <dbReference type="Rhea" id="RHEA:28747"/>
        <dbReference type="ChEBI" id="CHEBI:28938"/>
    </reaction>
</comment>
<dbReference type="GO" id="GO:0055037">
    <property type="term" value="C:recycling endosome"/>
    <property type="evidence" value="ECO:0007669"/>
    <property type="project" value="UniProtKB-SubCell"/>
</dbReference>
<evidence type="ECO:0000256" key="16">
    <source>
        <dbReference type="ARBA" id="ARBA00022826"/>
    </source>
</evidence>
<keyword evidence="13 37" id="KW-0633">Potassium transport</keyword>
<evidence type="ECO:0000256" key="27">
    <source>
        <dbReference type="ARBA" id="ARBA00023329"/>
    </source>
</evidence>